<evidence type="ECO:0000256" key="4">
    <source>
        <dbReference type="ARBA" id="ARBA00022960"/>
    </source>
</evidence>
<keyword evidence="2 9" id="KW-0732">Signal</keyword>
<dbReference type="PANTHER" id="PTHR21581">
    <property type="entry name" value="D-ALANYL-D-ALANINE CARBOXYPEPTIDASE"/>
    <property type="match status" value="1"/>
</dbReference>
<keyword evidence="5" id="KW-0573">Peptidoglycan synthesis</keyword>
<dbReference type="RefSeq" id="WP_344895158.1">
    <property type="nucleotide sequence ID" value="NZ_BAAAWD010000007.1"/>
</dbReference>
<dbReference type="PANTHER" id="PTHR21581:SF33">
    <property type="entry name" value="D-ALANYL-D-ALANINE CARBOXYPEPTIDASE DACB"/>
    <property type="match status" value="1"/>
</dbReference>
<dbReference type="Gene3D" id="3.40.710.10">
    <property type="entry name" value="DD-peptidase/beta-lactamase superfamily"/>
    <property type="match status" value="1"/>
</dbReference>
<proteinExistence type="inferred from homology"/>
<feature type="signal peptide" evidence="9">
    <location>
        <begin position="1"/>
        <end position="28"/>
    </location>
</feature>
<sequence length="344" mass="35677">MHNGGIRLIAHAALATATVLATASPAGALTSATGTSAPAHLAPAHPPAGGRGAPAPITAPAALAASSPSAASAPAVAAGKRRGDVPAVPGRAAYLFDPVAGTVHLSRQAAKRMPVASLTKIMTTYVMLRTARLDDIVTIRAEDVRYAAVNGATHASLRAGERLTVRDLLYAVMLPSGADASHALARVYGPGTRRFVARMNATARSMGLADTVYTNADGLPKPAPGHSTALDQAKLADIALRDPVMRTIASTGRHVVSRTKVHRAHTWINSNKLLGRTPGVIGLKTGYTRAAGYCLSFAADADGRRLVGVILGETNGDRRFRSAERLLEWAGEPAPPQPWESDAK</sequence>
<evidence type="ECO:0000256" key="3">
    <source>
        <dbReference type="ARBA" id="ARBA00022801"/>
    </source>
</evidence>
<feature type="chain" id="PRO_5046844855" description="Peptidase S11 D-alanyl-D-alanine carboxypeptidase A N-terminal domain-containing protein" evidence="9">
    <location>
        <begin position="29"/>
        <end position="344"/>
    </location>
</feature>
<evidence type="ECO:0000256" key="1">
    <source>
        <dbReference type="ARBA" id="ARBA00007164"/>
    </source>
</evidence>
<keyword evidence="3" id="KW-0378">Hydrolase</keyword>
<keyword evidence="12" id="KW-1185">Reference proteome</keyword>
<feature type="domain" description="Peptidase S11 D-alanyl-D-alanine carboxypeptidase A N-terminal" evidence="10">
    <location>
        <begin position="86"/>
        <end position="314"/>
    </location>
</feature>
<evidence type="ECO:0000256" key="2">
    <source>
        <dbReference type="ARBA" id="ARBA00022729"/>
    </source>
</evidence>
<evidence type="ECO:0000256" key="8">
    <source>
        <dbReference type="SAM" id="MobiDB-lite"/>
    </source>
</evidence>
<evidence type="ECO:0000313" key="12">
    <source>
        <dbReference type="Proteomes" id="UP001499930"/>
    </source>
</evidence>
<name>A0ABN3XXZ2_9ACTN</name>
<evidence type="ECO:0000313" key="11">
    <source>
        <dbReference type="EMBL" id="GAA3007780.1"/>
    </source>
</evidence>
<evidence type="ECO:0000256" key="9">
    <source>
        <dbReference type="SAM" id="SignalP"/>
    </source>
</evidence>
<gene>
    <name evidence="11" type="ORF">GCM10017559_32510</name>
</gene>
<dbReference type="Pfam" id="PF00768">
    <property type="entry name" value="Peptidase_S11"/>
    <property type="match status" value="1"/>
</dbReference>
<keyword evidence="6" id="KW-0961">Cell wall biogenesis/degradation</keyword>
<evidence type="ECO:0000256" key="5">
    <source>
        <dbReference type="ARBA" id="ARBA00022984"/>
    </source>
</evidence>
<accession>A0ABN3XXZ2</accession>
<dbReference type="SUPFAM" id="SSF56601">
    <property type="entry name" value="beta-lactamase/transpeptidase-like"/>
    <property type="match status" value="1"/>
</dbReference>
<protein>
    <recommendedName>
        <fullName evidence="10">Peptidase S11 D-alanyl-D-alanine carboxypeptidase A N-terminal domain-containing protein</fullName>
    </recommendedName>
</protein>
<dbReference type="InterPro" id="IPR012338">
    <property type="entry name" value="Beta-lactam/transpept-like"/>
</dbReference>
<comment type="caution">
    <text evidence="11">The sequence shown here is derived from an EMBL/GenBank/DDBJ whole genome shotgun (WGS) entry which is preliminary data.</text>
</comment>
<feature type="region of interest" description="Disordered" evidence="8">
    <location>
        <begin position="33"/>
        <end position="57"/>
    </location>
</feature>
<dbReference type="Proteomes" id="UP001499930">
    <property type="component" value="Unassembled WGS sequence"/>
</dbReference>
<feature type="compositionally biased region" description="Low complexity" evidence="8">
    <location>
        <begin position="33"/>
        <end position="43"/>
    </location>
</feature>
<dbReference type="InterPro" id="IPR001967">
    <property type="entry name" value="Peptidase_S11_N"/>
</dbReference>
<keyword evidence="4" id="KW-0133">Cell shape</keyword>
<dbReference type="InterPro" id="IPR018044">
    <property type="entry name" value="Peptidase_S11"/>
</dbReference>
<comment type="similarity">
    <text evidence="1 7">Belongs to the peptidase S11 family.</text>
</comment>
<reference evidence="11 12" key="1">
    <citation type="journal article" date="2019" name="Int. J. Syst. Evol. Microbiol.">
        <title>The Global Catalogue of Microorganisms (GCM) 10K type strain sequencing project: providing services to taxonomists for standard genome sequencing and annotation.</title>
        <authorList>
            <consortium name="The Broad Institute Genomics Platform"/>
            <consortium name="The Broad Institute Genome Sequencing Center for Infectious Disease"/>
            <person name="Wu L."/>
            <person name="Ma J."/>
        </authorList>
    </citation>
    <scope>NUCLEOTIDE SEQUENCE [LARGE SCALE GENOMIC DNA]</scope>
    <source>
        <strain evidence="11 12">JCM 3106</strain>
    </source>
</reference>
<evidence type="ECO:0000256" key="7">
    <source>
        <dbReference type="RuleBase" id="RU004016"/>
    </source>
</evidence>
<organism evidence="11 12">
    <name type="scientific">Streptosporangium longisporum</name>
    <dbReference type="NCBI Taxonomy" id="46187"/>
    <lineage>
        <taxon>Bacteria</taxon>
        <taxon>Bacillati</taxon>
        <taxon>Actinomycetota</taxon>
        <taxon>Actinomycetes</taxon>
        <taxon>Streptosporangiales</taxon>
        <taxon>Streptosporangiaceae</taxon>
        <taxon>Streptosporangium</taxon>
    </lineage>
</organism>
<dbReference type="EMBL" id="BAAAWD010000007">
    <property type="protein sequence ID" value="GAA3007780.1"/>
    <property type="molecule type" value="Genomic_DNA"/>
</dbReference>
<evidence type="ECO:0000259" key="10">
    <source>
        <dbReference type="Pfam" id="PF00768"/>
    </source>
</evidence>
<dbReference type="PRINTS" id="PR00725">
    <property type="entry name" value="DADACBPTASE1"/>
</dbReference>
<evidence type="ECO:0000256" key="6">
    <source>
        <dbReference type="ARBA" id="ARBA00023316"/>
    </source>
</evidence>